<dbReference type="InterPro" id="IPR016032">
    <property type="entry name" value="Sig_transdc_resp-reg_C-effctor"/>
</dbReference>
<keyword evidence="3" id="KW-0804">Transcription</keyword>
<dbReference type="PROSITE" id="PS00622">
    <property type="entry name" value="HTH_LUXR_1"/>
    <property type="match status" value="1"/>
</dbReference>
<keyword evidence="6" id="KW-1185">Reference proteome</keyword>
<evidence type="ECO:0000256" key="2">
    <source>
        <dbReference type="ARBA" id="ARBA00023125"/>
    </source>
</evidence>
<evidence type="ECO:0000259" key="4">
    <source>
        <dbReference type="PROSITE" id="PS50043"/>
    </source>
</evidence>
<feature type="domain" description="HTH luxR-type" evidence="4">
    <location>
        <begin position="168"/>
        <end position="233"/>
    </location>
</feature>
<proteinExistence type="predicted"/>
<protein>
    <submittedName>
        <fullName evidence="5">Helix-turn-helix transcriptional regulator</fullName>
    </submittedName>
</protein>
<dbReference type="EMBL" id="JADQTO010000011">
    <property type="protein sequence ID" value="MBG0564525.1"/>
    <property type="molecule type" value="Genomic_DNA"/>
</dbReference>
<dbReference type="GO" id="GO:0003677">
    <property type="term" value="F:DNA binding"/>
    <property type="evidence" value="ECO:0007669"/>
    <property type="project" value="UniProtKB-KW"/>
</dbReference>
<organism evidence="5 6">
    <name type="scientific">Actinoplanes aureus</name>
    <dbReference type="NCBI Taxonomy" id="2792083"/>
    <lineage>
        <taxon>Bacteria</taxon>
        <taxon>Bacillati</taxon>
        <taxon>Actinomycetota</taxon>
        <taxon>Actinomycetes</taxon>
        <taxon>Micromonosporales</taxon>
        <taxon>Micromonosporaceae</taxon>
        <taxon>Actinoplanes</taxon>
    </lineage>
</organism>
<dbReference type="CDD" id="cd06170">
    <property type="entry name" value="LuxR_C_like"/>
    <property type="match status" value="1"/>
</dbReference>
<accession>A0A931FZ96</accession>
<dbReference type="GO" id="GO:0006355">
    <property type="term" value="P:regulation of DNA-templated transcription"/>
    <property type="evidence" value="ECO:0007669"/>
    <property type="project" value="InterPro"/>
</dbReference>
<dbReference type="SUPFAM" id="SSF46894">
    <property type="entry name" value="C-terminal effector domain of the bipartite response regulators"/>
    <property type="match status" value="1"/>
</dbReference>
<keyword evidence="1" id="KW-0805">Transcription regulation</keyword>
<dbReference type="Proteomes" id="UP000598146">
    <property type="component" value="Unassembled WGS sequence"/>
</dbReference>
<dbReference type="PANTHER" id="PTHR44688">
    <property type="entry name" value="DNA-BINDING TRANSCRIPTIONAL ACTIVATOR DEVR_DOSR"/>
    <property type="match status" value="1"/>
</dbReference>
<evidence type="ECO:0000313" key="5">
    <source>
        <dbReference type="EMBL" id="MBG0564525.1"/>
    </source>
</evidence>
<dbReference type="SMART" id="SM00421">
    <property type="entry name" value="HTH_LUXR"/>
    <property type="match status" value="1"/>
</dbReference>
<evidence type="ECO:0000313" key="6">
    <source>
        <dbReference type="Proteomes" id="UP000598146"/>
    </source>
</evidence>
<dbReference type="AlphaFoldDB" id="A0A931FZ96"/>
<dbReference type="Gene3D" id="1.10.10.10">
    <property type="entry name" value="Winged helix-like DNA-binding domain superfamily/Winged helix DNA-binding domain"/>
    <property type="match status" value="1"/>
</dbReference>
<gene>
    <name evidence="5" type="ORF">I4J89_24055</name>
</gene>
<name>A0A931FZ96_9ACTN</name>
<dbReference type="InterPro" id="IPR000792">
    <property type="entry name" value="Tscrpt_reg_LuxR_C"/>
</dbReference>
<keyword evidence="2" id="KW-0238">DNA-binding</keyword>
<comment type="caution">
    <text evidence="5">The sequence shown here is derived from an EMBL/GenBank/DDBJ whole genome shotgun (WGS) entry which is preliminary data.</text>
</comment>
<dbReference type="PRINTS" id="PR00038">
    <property type="entry name" value="HTHLUXR"/>
</dbReference>
<dbReference type="PROSITE" id="PS50043">
    <property type="entry name" value="HTH_LUXR_2"/>
    <property type="match status" value="1"/>
</dbReference>
<sequence length="236" mass="25839">MGIDLDVTALRRLLSPDGSPLTIAEVLAVVAASISCDVVSWSRLDIAGQRVLDGVTMPAEAAELDASLDDVFWAHYLDHPLCHGPGERVPVLAITDVMDGAAWRRTGLYTEYFRPCGLEHEIGVKLSHPPGQTNVLLLDRGPGRPFDEHDRLVLTLLRPHLDAAIRRIVDPGPSLTRREGEILALVRHGLTNQAISRRLGVSPHTVRKHLENAFARLGVHSRTEAVVALETGRARH</sequence>
<dbReference type="PANTHER" id="PTHR44688:SF16">
    <property type="entry name" value="DNA-BINDING TRANSCRIPTIONAL ACTIVATOR DEVR_DOSR"/>
    <property type="match status" value="1"/>
</dbReference>
<evidence type="ECO:0000256" key="3">
    <source>
        <dbReference type="ARBA" id="ARBA00023163"/>
    </source>
</evidence>
<dbReference type="Pfam" id="PF00196">
    <property type="entry name" value="GerE"/>
    <property type="match status" value="1"/>
</dbReference>
<reference evidence="5" key="1">
    <citation type="submission" date="2020-11" db="EMBL/GenBank/DDBJ databases">
        <title>Isolation and identification of active actinomycetes.</title>
        <authorList>
            <person name="Sun X."/>
        </authorList>
    </citation>
    <scope>NUCLEOTIDE SEQUENCE</scope>
    <source>
        <strain evidence="5">NEAU-A11</strain>
    </source>
</reference>
<evidence type="ECO:0000256" key="1">
    <source>
        <dbReference type="ARBA" id="ARBA00023015"/>
    </source>
</evidence>
<dbReference type="InterPro" id="IPR036388">
    <property type="entry name" value="WH-like_DNA-bd_sf"/>
</dbReference>
<dbReference type="RefSeq" id="WP_196416303.1">
    <property type="nucleotide sequence ID" value="NZ_JADQTO010000011.1"/>
</dbReference>